<proteinExistence type="predicted"/>
<dbReference type="InParanoid" id="L9KTC4"/>
<dbReference type="Proteomes" id="UP000011518">
    <property type="component" value="Unassembled WGS sequence"/>
</dbReference>
<sequence length="67" mass="7595">MEEPRVTSSSAISPNTYLWNCPFLSSVTLLRNDASAKALKLTLRIPYSYLLLLEYKDVPVEMTQLDS</sequence>
<organism evidence="1 2">
    <name type="scientific">Tupaia chinensis</name>
    <name type="common">Chinese tree shrew</name>
    <name type="synonym">Tupaia belangeri chinensis</name>
    <dbReference type="NCBI Taxonomy" id="246437"/>
    <lineage>
        <taxon>Eukaryota</taxon>
        <taxon>Metazoa</taxon>
        <taxon>Chordata</taxon>
        <taxon>Craniata</taxon>
        <taxon>Vertebrata</taxon>
        <taxon>Euteleostomi</taxon>
        <taxon>Mammalia</taxon>
        <taxon>Eutheria</taxon>
        <taxon>Euarchontoglires</taxon>
        <taxon>Scandentia</taxon>
        <taxon>Tupaiidae</taxon>
        <taxon>Tupaia</taxon>
    </lineage>
</organism>
<evidence type="ECO:0000313" key="2">
    <source>
        <dbReference type="Proteomes" id="UP000011518"/>
    </source>
</evidence>
<reference evidence="2" key="1">
    <citation type="submission" date="2012-07" db="EMBL/GenBank/DDBJ databases">
        <title>Genome of the Chinese tree shrew, a rising model animal genetically related to primates.</title>
        <authorList>
            <person name="Zhang G."/>
            <person name="Fan Y."/>
            <person name="Yao Y."/>
            <person name="Huang Z."/>
        </authorList>
    </citation>
    <scope>NUCLEOTIDE SEQUENCE [LARGE SCALE GENOMIC DNA]</scope>
</reference>
<protein>
    <submittedName>
        <fullName evidence="1">Uncharacterized protein</fullName>
    </submittedName>
</protein>
<accession>L9KTC4</accession>
<evidence type="ECO:0000313" key="1">
    <source>
        <dbReference type="EMBL" id="ELW65948.1"/>
    </source>
</evidence>
<name>L9KTC4_TUPCH</name>
<keyword evidence="2" id="KW-1185">Reference proteome</keyword>
<gene>
    <name evidence="1" type="ORF">TREES_T100011915</name>
</gene>
<reference evidence="2" key="2">
    <citation type="journal article" date="2013" name="Nat. Commun.">
        <title>Genome of the Chinese tree shrew.</title>
        <authorList>
            <person name="Fan Y."/>
            <person name="Huang Z.Y."/>
            <person name="Cao C.C."/>
            <person name="Chen C.S."/>
            <person name="Chen Y.X."/>
            <person name="Fan D.D."/>
            <person name="He J."/>
            <person name="Hou H.L."/>
            <person name="Hu L."/>
            <person name="Hu X.T."/>
            <person name="Jiang X.T."/>
            <person name="Lai R."/>
            <person name="Lang Y.S."/>
            <person name="Liang B."/>
            <person name="Liao S.G."/>
            <person name="Mu D."/>
            <person name="Ma Y.Y."/>
            <person name="Niu Y.Y."/>
            <person name="Sun X.Q."/>
            <person name="Xia J.Q."/>
            <person name="Xiao J."/>
            <person name="Xiong Z.Q."/>
            <person name="Xu L."/>
            <person name="Yang L."/>
            <person name="Zhang Y."/>
            <person name="Zhao W."/>
            <person name="Zhao X.D."/>
            <person name="Zheng Y.T."/>
            <person name="Zhou J.M."/>
            <person name="Zhu Y.B."/>
            <person name="Zhang G.J."/>
            <person name="Wang J."/>
            <person name="Yao Y.G."/>
        </authorList>
    </citation>
    <scope>NUCLEOTIDE SEQUENCE [LARGE SCALE GENOMIC DNA]</scope>
</reference>
<dbReference type="EMBL" id="KB320665">
    <property type="protein sequence ID" value="ELW65948.1"/>
    <property type="molecule type" value="Genomic_DNA"/>
</dbReference>
<dbReference type="AlphaFoldDB" id="L9KTC4"/>